<accession>A0A0E9S3A3</accession>
<proteinExistence type="predicted"/>
<dbReference type="AlphaFoldDB" id="A0A0E9S3A3"/>
<reference evidence="1" key="2">
    <citation type="journal article" date="2015" name="Fish Shellfish Immunol.">
        <title>Early steps in the European eel (Anguilla anguilla)-Vibrio vulnificus interaction in the gills: Role of the RtxA13 toxin.</title>
        <authorList>
            <person name="Callol A."/>
            <person name="Pajuelo D."/>
            <person name="Ebbesson L."/>
            <person name="Teles M."/>
            <person name="MacKenzie S."/>
            <person name="Amaro C."/>
        </authorList>
    </citation>
    <scope>NUCLEOTIDE SEQUENCE</scope>
</reference>
<dbReference type="EMBL" id="GBXM01073569">
    <property type="protein sequence ID" value="JAH35008.1"/>
    <property type="molecule type" value="Transcribed_RNA"/>
</dbReference>
<sequence>MCTCSTTPQKRLPCAESPILVQPL</sequence>
<organism evidence="1">
    <name type="scientific">Anguilla anguilla</name>
    <name type="common">European freshwater eel</name>
    <name type="synonym">Muraena anguilla</name>
    <dbReference type="NCBI Taxonomy" id="7936"/>
    <lineage>
        <taxon>Eukaryota</taxon>
        <taxon>Metazoa</taxon>
        <taxon>Chordata</taxon>
        <taxon>Craniata</taxon>
        <taxon>Vertebrata</taxon>
        <taxon>Euteleostomi</taxon>
        <taxon>Actinopterygii</taxon>
        <taxon>Neopterygii</taxon>
        <taxon>Teleostei</taxon>
        <taxon>Anguilliformes</taxon>
        <taxon>Anguillidae</taxon>
        <taxon>Anguilla</taxon>
    </lineage>
</organism>
<protein>
    <submittedName>
        <fullName evidence="1">Uncharacterized protein</fullName>
    </submittedName>
</protein>
<evidence type="ECO:0000313" key="1">
    <source>
        <dbReference type="EMBL" id="JAH35008.1"/>
    </source>
</evidence>
<reference evidence="1" key="1">
    <citation type="submission" date="2014-11" db="EMBL/GenBank/DDBJ databases">
        <authorList>
            <person name="Amaro Gonzalez C."/>
        </authorList>
    </citation>
    <scope>NUCLEOTIDE SEQUENCE</scope>
</reference>
<name>A0A0E9S3A3_ANGAN</name>